<name>A0ABT3MTF4_9GAMM</name>
<feature type="chain" id="PRO_5045996558" evidence="1">
    <location>
        <begin position="23"/>
        <end position="151"/>
    </location>
</feature>
<keyword evidence="3" id="KW-1185">Reference proteome</keyword>
<evidence type="ECO:0000313" key="3">
    <source>
        <dbReference type="Proteomes" id="UP001209854"/>
    </source>
</evidence>
<gene>
    <name evidence="2" type="ORF">NX722_08380</name>
</gene>
<proteinExistence type="predicted"/>
<reference evidence="2 3" key="1">
    <citation type="submission" date="2022-10" db="EMBL/GenBank/DDBJ databases">
        <title>High-quality genome sequences of two octocoral-associated bacteria, Endozoicomonas euniceicola EF212 and Endozoicomonas gorgoniicola PS125.</title>
        <authorList>
            <person name="Chiou Y.-J."/>
            <person name="Chen Y.-H."/>
        </authorList>
    </citation>
    <scope>NUCLEOTIDE SEQUENCE [LARGE SCALE GENOMIC DNA]</scope>
    <source>
        <strain evidence="2 3">PS125</strain>
    </source>
</reference>
<protein>
    <submittedName>
        <fullName evidence="2">Uncharacterized protein</fullName>
    </submittedName>
</protein>
<evidence type="ECO:0000256" key="1">
    <source>
        <dbReference type="SAM" id="SignalP"/>
    </source>
</evidence>
<dbReference type="EMBL" id="JAPFCC010000001">
    <property type="protein sequence ID" value="MCW7552661.1"/>
    <property type="molecule type" value="Genomic_DNA"/>
</dbReference>
<evidence type="ECO:0000313" key="2">
    <source>
        <dbReference type="EMBL" id="MCW7552661.1"/>
    </source>
</evidence>
<dbReference type="Proteomes" id="UP001209854">
    <property type="component" value="Unassembled WGS sequence"/>
</dbReference>
<feature type="signal peptide" evidence="1">
    <location>
        <begin position="1"/>
        <end position="22"/>
    </location>
</feature>
<organism evidence="2 3">
    <name type="scientific">Endozoicomonas gorgoniicola</name>
    <dbReference type="NCBI Taxonomy" id="1234144"/>
    <lineage>
        <taxon>Bacteria</taxon>
        <taxon>Pseudomonadati</taxon>
        <taxon>Pseudomonadota</taxon>
        <taxon>Gammaproteobacteria</taxon>
        <taxon>Oceanospirillales</taxon>
        <taxon>Endozoicomonadaceae</taxon>
        <taxon>Endozoicomonas</taxon>
    </lineage>
</organism>
<keyword evidence="1" id="KW-0732">Signal</keyword>
<comment type="caution">
    <text evidence="2">The sequence shown here is derived from an EMBL/GenBank/DDBJ whole genome shotgun (WGS) entry which is preliminary data.</text>
</comment>
<accession>A0ABT3MTF4</accession>
<dbReference type="RefSeq" id="WP_262567604.1">
    <property type="nucleotide sequence ID" value="NZ_JAPFCC010000001.1"/>
</dbReference>
<sequence>MKKFILLFTGLLSLFASISGSANSSSKLYRDYEFGMTKNEILKDVEVYDCSEEFEQGALCLNEQQFAGEYVDLGFRFINNNLVSVILFSEITTDNYMTFMGALNSRFQLTAMKSDYEEIDFLDQMKKHKEKQILKNITNFEQKALARIFHK</sequence>